<proteinExistence type="predicted"/>
<feature type="transmembrane region" description="Helical" evidence="5">
    <location>
        <begin position="61"/>
        <end position="84"/>
    </location>
</feature>
<sequence length="444" mass="46681">MNAPALPAETAAGKRTRGTSARGWVVTGLLLVFMLINFADKAVLGLAAKPLMHDLGLTPEAYGLISSGFYFLFSISAIAVGFLSNRVPTKWILLALGLIWALTQAPMLGTVGFGALLVSRIVLGAAEGPANPLAMHAAYKWFPNEKRGLPSALLNAGSGIGVALASPLLTALIVGYGWRWAFFALLVVGLLWSLLWAIFGREGKVAGTASVHAAEAKSAADEPRVPYRRILLNGTWLGGFLAGFAAYWALAVLVAWVPHYLETALHYSTVTTGTLVALPWIASVVFNLAQGTLSDWLMRRGVSSRVARGVLGGVAVLLSGLAMLVFPHVGRGWFQIALLTVAFSLGGVVFALGVTMNAEISPTRQRGAVLSITVGLVTTAGLLAPYLTGRLIQAASSPGSGFTLAFTISGLLSIAGGLLAVVFVNPDRTARRLGLRTDRIEVVR</sequence>
<evidence type="ECO:0000256" key="2">
    <source>
        <dbReference type="ARBA" id="ARBA00022692"/>
    </source>
</evidence>
<dbReference type="PANTHER" id="PTHR11662">
    <property type="entry name" value="SOLUTE CARRIER FAMILY 17"/>
    <property type="match status" value="1"/>
</dbReference>
<feature type="transmembrane region" description="Helical" evidence="5">
    <location>
        <begin position="91"/>
        <end position="115"/>
    </location>
</feature>
<accession>A0ABW5HCW8</accession>
<organism evidence="7 8">
    <name type="scientific">Amycolatopsis silviterrae</name>
    <dbReference type="NCBI Taxonomy" id="1656914"/>
    <lineage>
        <taxon>Bacteria</taxon>
        <taxon>Bacillati</taxon>
        <taxon>Actinomycetota</taxon>
        <taxon>Actinomycetes</taxon>
        <taxon>Pseudonocardiales</taxon>
        <taxon>Pseudonocardiaceae</taxon>
        <taxon>Amycolatopsis</taxon>
    </lineage>
</organism>
<comment type="caution">
    <text evidence="7">The sequence shown here is derived from an EMBL/GenBank/DDBJ whole genome shotgun (WGS) entry which is preliminary data.</text>
</comment>
<feature type="domain" description="Major facilitator superfamily (MFS) profile" evidence="6">
    <location>
        <begin position="26"/>
        <end position="428"/>
    </location>
</feature>
<dbReference type="EMBL" id="JBHUKS010000017">
    <property type="protein sequence ID" value="MFD2470612.1"/>
    <property type="molecule type" value="Genomic_DNA"/>
</dbReference>
<dbReference type="Pfam" id="PF07690">
    <property type="entry name" value="MFS_1"/>
    <property type="match status" value="1"/>
</dbReference>
<dbReference type="Gene3D" id="1.20.1250.20">
    <property type="entry name" value="MFS general substrate transporter like domains"/>
    <property type="match status" value="2"/>
</dbReference>
<dbReference type="RefSeq" id="WP_378307916.1">
    <property type="nucleotide sequence ID" value="NZ_JBHUKS010000017.1"/>
</dbReference>
<dbReference type="PROSITE" id="PS50850">
    <property type="entry name" value="MFS"/>
    <property type="match status" value="1"/>
</dbReference>
<evidence type="ECO:0000313" key="7">
    <source>
        <dbReference type="EMBL" id="MFD2470612.1"/>
    </source>
</evidence>
<evidence type="ECO:0000259" key="6">
    <source>
        <dbReference type="PROSITE" id="PS50850"/>
    </source>
</evidence>
<keyword evidence="3 5" id="KW-1133">Transmembrane helix</keyword>
<reference evidence="8" key="1">
    <citation type="journal article" date="2019" name="Int. J. Syst. Evol. Microbiol.">
        <title>The Global Catalogue of Microorganisms (GCM) 10K type strain sequencing project: providing services to taxonomists for standard genome sequencing and annotation.</title>
        <authorList>
            <consortium name="The Broad Institute Genomics Platform"/>
            <consortium name="The Broad Institute Genome Sequencing Center for Infectious Disease"/>
            <person name="Wu L."/>
            <person name="Ma J."/>
        </authorList>
    </citation>
    <scope>NUCLEOTIDE SEQUENCE [LARGE SCALE GENOMIC DNA]</scope>
    <source>
        <strain evidence="8">CGMCC 4.7641</strain>
    </source>
</reference>
<dbReference type="InterPro" id="IPR020846">
    <property type="entry name" value="MFS_dom"/>
</dbReference>
<evidence type="ECO:0000256" key="5">
    <source>
        <dbReference type="SAM" id="Phobius"/>
    </source>
</evidence>
<feature type="transmembrane region" description="Helical" evidence="5">
    <location>
        <begin position="399"/>
        <end position="424"/>
    </location>
</feature>
<dbReference type="InterPro" id="IPR050382">
    <property type="entry name" value="MFS_Na/Anion_cotransporter"/>
</dbReference>
<feature type="transmembrane region" description="Helical" evidence="5">
    <location>
        <begin position="121"/>
        <end position="139"/>
    </location>
</feature>
<gene>
    <name evidence="7" type="ORF">ACFSVL_24695</name>
</gene>
<feature type="transmembrane region" description="Helical" evidence="5">
    <location>
        <begin position="21"/>
        <end position="39"/>
    </location>
</feature>
<feature type="transmembrane region" description="Helical" evidence="5">
    <location>
        <begin position="306"/>
        <end position="326"/>
    </location>
</feature>
<name>A0ABW5HCW8_9PSEU</name>
<feature type="transmembrane region" description="Helical" evidence="5">
    <location>
        <begin position="151"/>
        <end position="174"/>
    </location>
</feature>
<feature type="transmembrane region" description="Helical" evidence="5">
    <location>
        <begin position="367"/>
        <end position="387"/>
    </location>
</feature>
<feature type="transmembrane region" description="Helical" evidence="5">
    <location>
        <begin position="180"/>
        <end position="199"/>
    </location>
</feature>
<dbReference type="SUPFAM" id="SSF103473">
    <property type="entry name" value="MFS general substrate transporter"/>
    <property type="match status" value="1"/>
</dbReference>
<evidence type="ECO:0000313" key="8">
    <source>
        <dbReference type="Proteomes" id="UP001597483"/>
    </source>
</evidence>
<protein>
    <submittedName>
        <fullName evidence="7">MFS transporter</fullName>
    </submittedName>
</protein>
<evidence type="ECO:0000256" key="4">
    <source>
        <dbReference type="ARBA" id="ARBA00023136"/>
    </source>
</evidence>
<evidence type="ECO:0000256" key="1">
    <source>
        <dbReference type="ARBA" id="ARBA00004651"/>
    </source>
</evidence>
<feature type="transmembrane region" description="Helical" evidence="5">
    <location>
        <begin position="264"/>
        <end position="286"/>
    </location>
</feature>
<keyword evidence="2 5" id="KW-0812">Transmembrane</keyword>
<dbReference type="InterPro" id="IPR011701">
    <property type="entry name" value="MFS"/>
</dbReference>
<dbReference type="PANTHER" id="PTHR11662:SF450">
    <property type="entry name" value="BLR1003 PROTEIN"/>
    <property type="match status" value="1"/>
</dbReference>
<feature type="transmembrane region" description="Helical" evidence="5">
    <location>
        <begin position="236"/>
        <end position="258"/>
    </location>
</feature>
<keyword evidence="4 5" id="KW-0472">Membrane</keyword>
<feature type="transmembrane region" description="Helical" evidence="5">
    <location>
        <begin position="332"/>
        <end position="355"/>
    </location>
</feature>
<dbReference type="InterPro" id="IPR036259">
    <property type="entry name" value="MFS_trans_sf"/>
</dbReference>
<comment type="subcellular location">
    <subcellularLocation>
        <location evidence="1">Cell membrane</location>
        <topology evidence="1">Multi-pass membrane protein</topology>
    </subcellularLocation>
</comment>
<evidence type="ECO:0000256" key="3">
    <source>
        <dbReference type="ARBA" id="ARBA00022989"/>
    </source>
</evidence>
<dbReference type="Proteomes" id="UP001597483">
    <property type="component" value="Unassembled WGS sequence"/>
</dbReference>
<keyword evidence="8" id="KW-1185">Reference proteome</keyword>